<organism evidence="1">
    <name type="scientific">bioreactor metagenome</name>
    <dbReference type="NCBI Taxonomy" id="1076179"/>
    <lineage>
        <taxon>unclassified sequences</taxon>
        <taxon>metagenomes</taxon>
        <taxon>ecological metagenomes</taxon>
    </lineage>
</organism>
<accession>A0A644X448</accession>
<proteinExistence type="predicted"/>
<dbReference type="AlphaFoldDB" id="A0A644X448"/>
<comment type="caution">
    <text evidence="1">The sequence shown here is derived from an EMBL/GenBank/DDBJ whole genome shotgun (WGS) entry which is preliminary data.</text>
</comment>
<dbReference type="EMBL" id="VSSQ01001507">
    <property type="protein sequence ID" value="MPM08914.1"/>
    <property type="molecule type" value="Genomic_DNA"/>
</dbReference>
<name>A0A644X448_9ZZZZ</name>
<gene>
    <name evidence="1" type="ORF">SDC9_55230</name>
</gene>
<sequence>MDDLDDLCKVEHQIWLQGLGEEYFQKRFIRQIRCGDVLEVVLLDELGELIGGDHDGAGDGKVDFRVFGLELRRSEDHVYEGKTSAFASQRTSSDPAEKEGLVVVVPAELGDDAFGSLAPIGPDDFDEFLLHLLCTSVPGYL</sequence>
<evidence type="ECO:0000313" key="1">
    <source>
        <dbReference type="EMBL" id="MPM08914.1"/>
    </source>
</evidence>
<reference evidence="1" key="1">
    <citation type="submission" date="2019-08" db="EMBL/GenBank/DDBJ databases">
        <authorList>
            <person name="Kucharzyk K."/>
            <person name="Murdoch R.W."/>
            <person name="Higgins S."/>
            <person name="Loffler F."/>
        </authorList>
    </citation>
    <scope>NUCLEOTIDE SEQUENCE</scope>
</reference>
<protein>
    <submittedName>
        <fullName evidence="1">Uncharacterized protein</fullName>
    </submittedName>
</protein>